<dbReference type="Proteomes" id="UP000777438">
    <property type="component" value="Unassembled WGS sequence"/>
</dbReference>
<organism evidence="2 3">
    <name type="scientific">Thelonectria olida</name>
    <dbReference type="NCBI Taxonomy" id="1576542"/>
    <lineage>
        <taxon>Eukaryota</taxon>
        <taxon>Fungi</taxon>
        <taxon>Dikarya</taxon>
        <taxon>Ascomycota</taxon>
        <taxon>Pezizomycotina</taxon>
        <taxon>Sordariomycetes</taxon>
        <taxon>Hypocreomycetidae</taxon>
        <taxon>Hypocreales</taxon>
        <taxon>Nectriaceae</taxon>
        <taxon>Thelonectria</taxon>
    </lineage>
</organism>
<dbReference type="PANTHER" id="PTHR38115">
    <property type="entry name" value="LIPOCALIN-LIKE DOMAIN-CONTAINING PROTEIN"/>
    <property type="match status" value="1"/>
</dbReference>
<dbReference type="EMBL" id="JAGPYM010000124">
    <property type="protein sequence ID" value="KAH6866254.1"/>
    <property type="molecule type" value="Genomic_DNA"/>
</dbReference>
<reference evidence="2 3" key="1">
    <citation type="journal article" date="2021" name="Nat. Commun.">
        <title>Genetic determinants of endophytism in the Arabidopsis root mycobiome.</title>
        <authorList>
            <person name="Mesny F."/>
            <person name="Miyauchi S."/>
            <person name="Thiergart T."/>
            <person name="Pickel B."/>
            <person name="Atanasova L."/>
            <person name="Karlsson M."/>
            <person name="Huettel B."/>
            <person name="Barry K.W."/>
            <person name="Haridas S."/>
            <person name="Chen C."/>
            <person name="Bauer D."/>
            <person name="Andreopoulos W."/>
            <person name="Pangilinan J."/>
            <person name="LaButti K."/>
            <person name="Riley R."/>
            <person name="Lipzen A."/>
            <person name="Clum A."/>
            <person name="Drula E."/>
            <person name="Henrissat B."/>
            <person name="Kohler A."/>
            <person name="Grigoriev I.V."/>
            <person name="Martin F.M."/>
            <person name="Hacquard S."/>
        </authorList>
    </citation>
    <scope>NUCLEOTIDE SEQUENCE [LARGE SCALE GENOMIC DNA]</scope>
    <source>
        <strain evidence="2 3">MPI-CAGE-CH-0241</strain>
    </source>
</reference>
<accession>A0A9P8VP15</accession>
<sequence length="139" mass="15138">MAAPQAKTIKDLNGIRPIDSSGSVLQAQGIRYLTRKGVALAAIHRIIKQYEAAPTAPSSNTSKATCIESTPTASSPKSTKETRYLMTNSAITDWPSGSMKGHTQRVYLDEIKDATLNLVLSYTDGQKAQARCVYDYQLE</sequence>
<gene>
    <name evidence="2" type="ORF">B0T10DRAFT_534339</name>
</gene>
<name>A0A9P8VP15_9HYPO</name>
<evidence type="ECO:0000313" key="2">
    <source>
        <dbReference type="EMBL" id="KAH6866254.1"/>
    </source>
</evidence>
<evidence type="ECO:0000256" key="1">
    <source>
        <dbReference type="SAM" id="MobiDB-lite"/>
    </source>
</evidence>
<feature type="region of interest" description="Disordered" evidence="1">
    <location>
        <begin position="53"/>
        <end position="81"/>
    </location>
</feature>
<dbReference type="AlphaFoldDB" id="A0A9P8VP15"/>
<comment type="caution">
    <text evidence="2">The sequence shown here is derived from an EMBL/GenBank/DDBJ whole genome shotgun (WGS) entry which is preliminary data.</text>
</comment>
<feature type="compositionally biased region" description="Low complexity" evidence="1">
    <location>
        <begin position="68"/>
        <end position="77"/>
    </location>
</feature>
<dbReference type="PANTHER" id="PTHR38115:SF1">
    <property type="entry name" value="LIPOCALIN-LIKE DOMAIN-CONTAINING PROTEIN"/>
    <property type="match status" value="1"/>
</dbReference>
<protein>
    <submittedName>
        <fullName evidence="2">Uncharacterized protein</fullName>
    </submittedName>
</protein>
<dbReference type="OrthoDB" id="425354at2759"/>
<keyword evidence="3" id="KW-1185">Reference proteome</keyword>
<dbReference type="InterPro" id="IPR053037">
    <property type="entry name" value="Pericyclase_pydY-like"/>
</dbReference>
<evidence type="ECO:0000313" key="3">
    <source>
        <dbReference type="Proteomes" id="UP000777438"/>
    </source>
</evidence>
<proteinExistence type="predicted"/>